<reference evidence="4" key="1">
    <citation type="submission" date="2015-11" db="EMBL/GenBank/DDBJ databases">
        <authorList>
            <person name="Varghese N."/>
        </authorList>
    </citation>
    <scope>NUCLEOTIDE SEQUENCE [LARGE SCALE GENOMIC DNA]</scope>
    <source>
        <strain evidence="4">DSM 45899</strain>
    </source>
</reference>
<dbReference type="Gene3D" id="3.40.50.720">
    <property type="entry name" value="NAD(P)-binding Rossmann-like Domain"/>
    <property type="match status" value="1"/>
</dbReference>
<accession>A0A0S4QHQ0</accession>
<dbReference type="RefSeq" id="WP_091273728.1">
    <property type="nucleotide sequence ID" value="NZ_FAOZ01000004.1"/>
</dbReference>
<keyword evidence="2" id="KW-0560">Oxidoreductase</keyword>
<dbReference type="PRINTS" id="PR00081">
    <property type="entry name" value="GDHRDH"/>
</dbReference>
<sequence>MPDQRTARVTVVTGGASGIGRATVLRFLAEGDQVVFGDLNEANAQALLDEVADPARLRFVPTDVTDEADVAALVGDAVDGFGRIDVMFNNAGIGGAFGPLVETEAADWDRTFAVIGRGVFLGTKHAARAMIAHGGGGVIVNNASVAGVGGGGGLTAYSAAKAAVINFTANAAVELAAHRIRINAVCPGLVNTPLVMGRDAAAIEAQLATFQPWPDLGRPEDIAGVVAFLAGPDSVFLTGTHVLADGGMVAWGPRMTGTSDPRGRTRQYVGFTEGTTGRRPTRRPVHDI</sequence>
<evidence type="ECO:0000256" key="1">
    <source>
        <dbReference type="ARBA" id="ARBA00006484"/>
    </source>
</evidence>
<dbReference type="CDD" id="cd05233">
    <property type="entry name" value="SDR_c"/>
    <property type="match status" value="1"/>
</dbReference>
<comment type="similarity">
    <text evidence="1">Belongs to the short-chain dehydrogenases/reductases (SDR) family.</text>
</comment>
<dbReference type="PROSITE" id="PS00061">
    <property type="entry name" value="ADH_SHORT"/>
    <property type="match status" value="1"/>
</dbReference>
<dbReference type="PANTHER" id="PTHR24321">
    <property type="entry name" value="DEHYDROGENASES, SHORT CHAIN"/>
    <property type="match status" value="1"/>
</dbReference>
<evidence type="ECO:0000256" key="2">
    <source>
        <dbReference type="ARBA" id="ARBA00023002"/>
    </source>
</evidence>
<organism evidence="3 4">
    <name type="scientific">Parafrankia irregularis</name>
    <dbReference type="NCBI Taxonomy" id="795642"/>
    <lineage>
        <taxon>Bacteria</taxon>
        <taxon>Bacillati</taxon>
        <taxon>Actinomycetota</taxon>
        <taxon>Actinomycetes</taxon>
        <taxon>Frankiales</taxon>
        <taxon>Frankiaceae</taxon>
        <taxon>Parafrankia</taxon>
    </lineage>
</organism>
<dbReference type="AlphaFoldDB" id="A0A0S4QHQ0"/>
<protein>
    <submittedName>
        <fullName evidence="3">NAD(P)-dependent dehydrogenase, short-chain alcohol dehydrogenase family</fullName>
    </submittedName>
</protein>
<keyword evidence="4" id="KW-1185">Reference proteome</keyword>
<dbReference type="Pfam" id="PF13561">
    <property type="entry name" value="adh_short_C2"/>
    <property type="match status" value="1"/>
</dbReference>
<dbReference type="SUPFAM" id="SSF51735">
    <property type="entry name" value="NAD(P)-binding Rossmann-fold domains"/>
    <property type="match status" value="1"/>
</dbReference>
<name>A0A0S4QHQ0_9ACTN</name>
<dbReference type="Proteomes" id="UP000198802">
    <property type="component" value="Unassembled WGS sequence"/>
</dbReference>
<dbReference type="NCBIfam" id="NF005559">
    <property type="entry name" value="PRK07231.1"/>
    <property type="match status" value="1"/>
</dbReference>
<gene>
    <name evidence="3" type="ORF">Ga0074812_104158</name>
</gene>
<dbReference type="InterPro" id="IPR002347">
    <property type="entry name" value="SDR_fam"/>
</dbReference>
<dbReference type="EMBL" id="FAOZ01000004">
    <property type="protein sequence ID" value="CUU55077.1"/>
    <property type="molecule type" value="Genomic_DNA"/>
</dbReference>
<evidence type="ECO:0000313" key="4">
    <source>
        <dbReference type="Proteomes" id="UP000198802"/>
    </source>
</evidence>
<dbReference type="PANTHER" id="PTHR24321:SF8">
    <property type="entry name" value="ESTRADIOL 17-BETA-DEHYDROGENASE 8-RELATED"/>
    <property type="match status" value="1"/>
</dbReference>
<dbReference type="FunFam" id="3.40.50.720:FF:000084">
    <property type="entry name" value="Short-chain dehydrogenase reductase"/>
    <property type="match status" value="1"/>
</dbReference>
<dbReference type="PRINTS" id="PR00080">
    <property type="entry name" value="SDRFAMILY"/>
</dbReference>
<dbReference type="InterPro" id="IPR020904">
    <property type="entry name" value="Sc_DH/Rdtase_CS"/>
</dbReference>
<proteinExistence type="inferred from homology"/>
<dbReference type="GO" id="GO:0016491">
    <property type="term" value="F:oxidoreductase activity"/>
    <property type="evidence" value="ECO:0007669"/>
    <property type="project" value="UniProtKB-KW"/>
</dbReference>
<evidence type="ECO:0000313" key="3">
    <source>
        <dbReference type="EMBL" id="CUU55077.1"/>
    </source>
</evidence>
<dbReference type="InterPro" id="IPR036291">
    <property type="entry name" value="NAD(P)-bd_dom_sf"/>
</dbReference>